<proteinExistence type="predicted"/>
<evidence type="ECO:0000313" key="8">
    <source>
        <dbReference type="Proteomes" id="UP000245370"/>
    </source>
</evidence>
<dbReference type="RefSeq" id="WP_109358011.1">
    <property type="nucleotide sequence ID" value="NZ_QFRJ01000001.1"/>
</dbReference>
<dbReference type="NCBIfam" id="NF003657">
    <property type="entry name" value="PRK05289.1"/>
    <property type="match status" value="1"/>
</dbReference>
<dbReference type="InterPro" id="IPR029098">
    <property type="entry name" value="Acetyltransf_C"/>
</dbReference>
<accession>A0A2U2XGP3</accession>
<dbReference type="EMBL" id="QFRJ01000001">
    <property type="protein sequence ID" value="PWH86933.1"/>
    <property type="molecule type" value="Genomic_DNA"/>
</dbReference>
<evidence type="ECO:0000256" key="1">
    <source>
        <dbReference type="ARBA" id="ARBA00022516"/>
    </source>
</evidence>
<gene>
    <name evidence="7" type="ORF">DIT68_01355</name>
</gene>
<dbReference type="Gene3D" id="2.160.10.10">
    <property type="entry name" value="Hexapeptide repeat proteins"/>
    <property type="match status" value="1"/>
</dbReference>
<dbReference type="Gene3D" id="1.20.1180.10">
    <property type="entry name" value="Udp N-acetylglucosamine O-acyltransferase, C-terminal domain"/>
    <property type="match status" value="1"/>
</dbReference>
<keyword evidence="8" id="KW-1185">Reference proteome</keyword>
<keyword evidence="2" id="KW-0441">Lipid A biosynthesis</keyword>
<dbReference type="InterPro" id="IPR037157">
    <property type="entry name" value="Acetyltransf_C_sf"/>
</dbReference>
<dbReference type="SUPFAM" id="SSF51161">
    <property type="entry name" value="Trimeric LpxA-like enzymes"/>
    <property type="match status" value="1"/>
</dbReference>
<dbReference type="CDD" id="cd03351">
    <property type="entry name" value="LbH_UDP-GlcNAc_AT"/>
    <property type="match status" value="1"/>
</dbReference>
<evidence type="ECO:0000256" key="2">
    <source>
        <dbReference type="ARBA" id="ARBA00022556"/>
    </source>
</evidence>
<evidence type="ECO:0000313" key="7">
    <source>
        <dbReference type="EMBL" id="PWH86933.1"/>
    </source>
</evidence>
<dbReference type="PANTHER" id="PTHR43480">
    <property type="entry name" value="ACYL-[ACYL-CARRIER-PROTEIN]--UDP-N-ACETYLGLUCOSAMINE O-ACYLTRANSFERASE"/>
    <property type="match status" value="1"/>
</dbReference>
<dbReference type="InterPro" id="IPR001451">
    <property type="entry name" value="Hexapep"/>
</dbReference>
<dbReference type="GO" id="GO:0008780">
    <property type="term" value="F:acyl-[acyl-carrier-protein]-UDP-N-acetylglucosamine O-acyltransferase activity"/>
    <property type="evidence" value="ECO:0007669"/>
    <property type="project" value="InterPro"/>
</dbReference>
<dbReference type="Proteomes" id="UP000245370">
    <property type="component" value="Unassembled WGS sequence"/>
</dbReference>
<dbReference type="OrthoDB" id="9807278at2"/>
<keyword evidence="1" id="KW-0444">Lipid biosynthesis</keyword>
<dbReference type="InterPro" id="IPR011004">
    <property type="entry name" value="Trimer_LpxA-like_sf"/>
</dbReference>
<organism evidence="7 8">
    <name type="scientific">Brumimicrobium oceani</name>
    <dbReference type="NCBI Taxonomy" id="2100725"/>
    <lineage>
        <taxon>Bacteria</taxon>
        <taxon>Pseudomonadati</taxon>
        <taxon>Bacteroidota</taxon>
        <taxon>Flavobacteriia</taxon>
        <taxon>Flavobacteriales</taxon>
        <taxon>Crocinitomicaceae</taxon>
        <taxon>Brumimicrobium</taxon>
    </lineage>
</organism>
<sequence>MISNLSSVSSEAKIGTDVTVEAFTSIYEDVTIGDGCHIGPNVTIYPGTRIGNNCRIYPGAVIGAVPQDLKFGGEYTTVEIGNNTVIRECVTIHRGTTDKMKTSVGDNCLLMGYVHVAHDCTLGNNVILANYVGLSGHVTIDDYAIIEGKAAAQQFVHIGAHSFIAGASLIRKNVPPFVRAAREPLSYAGINAVGLRRRNFSDSEIKVIEDIYRILFVQNNNITNGLQCLETEIADHELKKLVVDFVKNSEKGIIRGLM</sequence>
<dbReference type="AlphaFoldDB" id="A0A2U2XGP3"/>
<evidence type="ECO:0000256" key="3">
    <source>
        <dbReference type="ARBA" id="ARBA00022679"/>
    </source>
</evidence>
<dbReference type="PANTHER" id="PTHR43480:SF1">
    <property type="entry name" value="ACYL-[ACYL-CARRIER-PROTEIN]--UDP-N-ACETYLGLUCOSAMINE O-ACYLTRANSFERASE, MITOCHONDRIAL-RELATED"/>
    <property type="match status" value="1"/>
</dbReference>
<feature type="domain" description="UDP N-acetylglucosamine O-acyltransferase C-terminal" evidence="6">
    <location>
        <begin position="174"/>
        <end position="254"/>
    </location>
</feature>
<comment type="caution">
    <text evidence="7">The sequence shown here is derived from an EMBL/GenBank/DDBJ whole genome shotgun (WGS) entry which is preliminary data.</text>
</comment>
<keyword evidence="3 7" id="KW-0808">Transferase</keyword>
<reference evidence="7 8" key="1">
    <citation type="submission" date="2018-05" db="EMBL/GenBank/DDBJ databases">
        <title>Brumimicrobium oceani sp. nov., isolated from coastal sediment.</title>
        <authorList>
            <person name="Kou Y."/>
        </authorList>
    </citation>
    <scope>NUCLEOTIDE SEQUENCE [LARGE SCALE GENOMIC DNA]</scope>
    <source>
        <strain evidence="7 8">C305</strain>
    </source>
</reference>
<evidence type="ECO:0000256" key="5">
    <source>
        <dbReference type="ARBA" id="ARBA00023315"/>
    </source>
</evidence>
<dbReference type="NCBIfam" id="TIGR01852">
    <property type="entry name" value="lipid_A_lpxA"/>
    <property type="match status" value="1"/>
</dbReference>
<dbReference type="PIRSF" id="PIRSF000456">
    <property type="entry name" value="UDP-GlcNAc_acltr"/>
    <property type="match status" value="1"/>
</dbReference>
<protein>
    <submittedName>
        <fullName evidence="7">Acyl-[acyl-carrier-protein]--UDP-N-acetylglucosamine O-acyltransferase</fullName>
    </submittedName>
</protein>
<keyword evidence="4" id="KW-0443">Lipid metabolism</keyword>
<dbReference type="InterPro" id="IPR010137">
    <property type="entry name" value="Lipid_A_LpxA"/>
</dbReference>
<name>A0A2U2XGP3_9FLAO</name>
<dbReference type="Pfam" id="PF13720">
    <property type="entry name" value="Acetyltransf_11"/>
    <property type="match status" value="1"/>
</dbReference>
<reference evidence="7 8" key="2">
    <citation type="submission" date="2018-05" db="EMBL/GenBank/DDBJ databases">
        <authorList>
            <person name="Lanie J.A."/>
            <person name="Ng W.-L."/>
            <person name="Kazmierczak K.M."/>
            <person name="Andrzejewski T.M."/>
            <person name="Davidsen T.M."/>
            <person name="Wayne K.J."/>
            <person name="Tettelin H."/>
            <person name="Glass J.I."/>
            <person name="Rusch D."/>
            <person name="Podicherti R."/>
            <person name="Tsui H.-C.T."/>
            <person name="Winkler M.E."/>
        </authorList>
    </citation>
    <scope>NUCLEOTIDE SEQUENCE [LARGE SCALE GENOMIC DNA]</scope>
    <source>
        <strain evidence="7 8">C305</strain>
    </source>
</reference>
<evidence type="ECO:0000256" key="4">
    <source>
        <dbReference type="ARBA" id="ARBA00023098"/>
    </source>
</evidence>
<dbReference type="GO" id="GO:0009245">
    <property type="term" value="P:lipid A biosynthetic process"/>
    <property type="evidence" value="ECO:0007669"/>
    <property type="project" value="UniProtKB-KW"/>
</dbReference>
<evidence type="ECO:0000259" key="6">
    <source>
        <dbReference type="Pfam" id="PF13720"/>
    </source>
</evidence>
<dbReference type="Pfam" id="PF00132">
    <property type="entry name" value="Hexapep"/>
    <property type="match status" value="2"/>
</dbReference>
<keyword evidence="5 7" id="KW-0012">Acyltransferase</keyword>
<dbReference type="GO" id="GO:0016020">
    <property type="term" value="C:membrane"/>
    <property type="evidence" value="ECO:0007669"/>
    <property type="project" value="GOC"/>
</dbReference>